<evidence type="ECO:0000313" key="2">
    <source>
        <dbReference type="Proteomes" id="UP000438429"/>
    </source>
</evidence>
<proteinExistence type="predicted"/>
<comment type="caution">
    <text evidence="1">The sequence shown here is derived from an EMBL/GenBank/DDBJ whole genome shotgun (WGS) entry which is preliminary data.</text>
</comment>
<accession>A0A6A4S3J0</accession>
<organism evidence="1 2">
    <name type="scientific">Scophthalmus maximus</name>
    <name type="common">Turbot</name>
    <name type="synonym">Psetta maxima</name>
    <dbReference type="NCBI Taxonomy" id="52904"/>
    <lineage>
        <taxon>Eukaryota</taxon>
        <taxon>Metazoa</taxon>
        <taxon>Chordata</taxon>
        <taxon>Craniata</taxon>
        <taxon>Vertebrata</taxon>
        <taxon>Euteleostomi</taxon>
        <taxon>Actinopterygii</taxon>
        <taxon>Neopterygii</taxon>
        <taxon>Teleostei</taxon>
        <taxon>Neoteleostei</taxon>
        <taxon>Acanthomorphata</taxon>
        <taxon>Carangaria</taxon>
        <taxon>Pleuronectiformes</taxon>
        <taxon>Pleuronectoidei</taxon>
        <taxon>Scophthalmidae</taxon>
        <taxon>Scophthalmus</taxon>
    </lineage>
</organism>
<reference evidence="1 2" key="1">
    <citation type="submission" date="2019-06" db="EMBL/GenBank/DDBJ databases">
        <title>Draft genomes of female and male turbot (Scophthalmus maximus).</title>
        <authorList>
            <person name="Xu H."/>
            <person name="Xu X.-W."/>
            <person name="Shao C."/>
            <person name="Chen S."/>
        </authorList>
    </citation>
    <scope>NUCLEOTIDE SEQUENCE [LARGE SCALE GENOMIC DNA]</scope>
    <source>
        <strain evidence="1">Ysfricsl-2016a</strain>
        <tissue evidence="1">Blood</tissue>
    </source>
</reference>
<name>A0A6A4S3J0_SCOMX</name>
<dbReference type="AlphaFoldDB" id="A0A6A4S3J0"/>
<dbReference type="EMBL" id="VEVO01000020">
    <property type="protein sequence ID" value="KAF0025741.1"/>
    <property type="molecule type" value="Genomic_DNA"/>
</dbReference>
<protein>
    <submittedName>
        <fullName evidence="1">Uncharacterized protein</fullName>
    </submittedName>
</protein>
<sequence>MFRNSLKMLLTGGKANRKSRSSVNCHLDHRRCKDPCAESEIEMQVMFRFTAPYALFISERCCSLEEEKKQNQNRFRALIVHTVPGPGYVINTDVNRQKQDKENHLVQ</sequence>
<gene>
    <name evidence="1" type="ORF">F2P81_022622</name>
</gene>
<dbReference type="Proteomes" id="UP000438429">
    <property type="component" value="Unassembled WGS sequence"/>
</dbReference>
<evidence type="ECO:0000313" key="1">
    <source>
        <dbReference type="EMBL" id="KAF0025741.1"/>
    </source>
</evidence>